<proteinExistence type="predicted"/>
<dbReference type="PANTHER" id="PTHR13326:SF21">
    <property type="entry name" value="PSEUDOURIDYLATE SYNTHASE PUS7L"/>
    <property type="match status" value="1"/>
</dbReference>
<evidence type="ECO:0000313" key="2">
    <source>
        <dbReference type="EMBL" id="VWQ37232.1"/>
    </source>
</evidence>
<dbReference type="Gene3D" id="3.30.2350.20">
    <property type="entry name" value="TruD, catalytic domain"/>
    <property type="match status" value="2"/>
</dbReference>
<dbReference type="GO" id="GO:0003723">
    <property type="term" value="F:RNA binding"/>
    <property type="evidence" value="ECO:0007669"/>
    <property type="project" value="InterPro"/>
</dbReference>
<sequence>MSSFFALSSSQITYCGLKDEEGITTQEVSIKVHIPDEALERFNATMYASSAYIELTYIGQSNSQEIGKLLGNAFTVTLRNLSGADAEAFSEIHKRDYAFLNYYDYQRFGIPGYPQVTHLLGKALLDQDYQRAFKLYRLSGNTKIDSVKDPEKFFTSDVDARKLSFFKNAYSSSIWNNELMYLVQRSVPNTVIDDSTGITYRFCKNLKDVLLLLRQGDNLPYLKYDVQGSHQSERSLITHTRVECLNTSDDERHANCKNATVTFILPSGCYATTFIRQLCTCLMHQGTYPFVCCTRKLPDELTNCNLSCSFHSIQAINGSIIAIVPSWIKGKCFRLPESLLVLGFV</sequence>
<organism evidence="1 4">
    <name type="scientific">Bifidobacterium longum subsp. infantis</name>
    <dbReference type="NCBI Taxonomy" id="1682"/>
    <lineage>
        <taxon>Bacteria</taxon>
        <taxon>Bacillati</taxon>
        <taxon>Actinomycetota</taxon>
        <taxon>Actinomycetes</taxon>
        <taxon>Bifidobacteriales</taxon>
        <taxon>Bifidobacteriaceae</taxon>
        <taxon>Bifidobacterium</taxon>
    </lineage>
</organism>
<dbReference type="InterPro" id="IPR001656">
    <property type="entry name" value="PsdUridine_synth_TruD"/>
</dbReference>
<accession>A0A8U0LFS9</accession>
<name>A0A8U0LFS9_BIFLI</name>
<gene>
    <name evidence="1" type="primary">truD</name>
    <name evidence="2" type="ORF">BIFLH664_01695</name>
    <name evidence="1" type="ORF">BIFLH665_01995</name>
</gene>
<reference evidence="3 4" key="1">
    <citation type="submission" date="2019-10" db="EMBL/GenBank/DDBJ databases">
        <authorList>
            <consortium name="Melissa Lawson"/>
            <person name="O'neill I."/>
        </authorList>
    </citation>
    <scope>NUCLEOTIDE SEQUENCE [LARGE SCALE GENOMIC DNA]</scope>
    <source>
        <strain evidence="2">LH_664</strain>
        <strain evidence="1">LH_665</strain>
    </source>
</reference>
<evidence type="ECO:0000313" key="3">
    <source>
        <dbReference type="Proteomes" id="UP000494179"/>
    </source>
</evidence>
<dbReference type="EMBL" id="CABWKE010000031">
    <property type="protein sequence ID" value="VWQ28881.1"/>
    <property type="molecule type" value="Genomic_DNA"/>
</dbReference>
<protein>
    <submittedName>
        <fullName evidence="1">tRNA pseudouridine synthase D</fullName>
    </submittedName>
</protein>
<dbReference type="EMBL" id="CABWKI010000029">
    <property type="protein sequence ID" value="VWQ37232.1"/>
    <property type="molecule type" value="Genomic_DNA"/>
</dbReference>
<dbReference type="AlphaFoldDB" id="A0A8U0LFS9"/>
<comment type="caution">
    <text evidence="1">The sequence shown here is derived from an EMBL/GenBank/DDBJ whole genome shotgun (WGS) entry which is preliminary data.</text>
</comment>
<dbReference type="PANTHER" id="PTHR13326">
    <property type="entry name" value="TRNA PSEUDOURIDINE SYNTHASE D"/>
    <property type="match status" value="1"/>
</dbReference>
<evidence type="ECO:0000313" key="4">
    <source>
        <dbReference type="Proteomes" id="UP000494270"/>
    </source>
</evidence>
<dbReference type="Pfam" id="PF01142">
    <property type="entry name" value="TruD"/>
    <property type="match status" value="1"/>
</dbReference>
<dbReference type="SUPFAM" id="SSF55120">
    <property type="entry name" value="Pseudouridine synthase"/>
    <property type="match status" value="1"/>
</dbReference>
<dbReference type="InterPro" id="IPR020103">
    <property type="entry name" value="PsdUridine_synth_cat_dom_sf"/>
</dbReference>
<dbReference type="GO" id="GO:0009982">
    <property type="term" value="F:pseudouridine synthase activity"/>
    <property type="evidence" value="ECO:0007669"/>
    <property type="project" value="InterPro"/>
</dbReference>
<dbReference type="Proteomes" id="UP000494270">
    <property type="component" value="Unassembled WGS sequence"/>
</dbReference>
<dbReference type="GO" id="GO:0140098">
    <property type="term" value="F:catalytic activity, acting on RNA"/>
    <property type="evidence" value="ECO:0007669"/>
    <property type="project" value="UniProtKB-ARBA"/>
</dbReference>
<dbReference type="GO" id="GO:0006396">
    <property type="term" value="P:RNA processing"/>
    <property type="evidence" value="ECO:0007669"/>
    <property type="project" value="UniProtKB-ARBA"/>
</dbReference>
<evidence type="ECO:0000313" key="1">
    <source>
        <dbReference type="EMBL" id="VWQ28881.1"/>
    </source>
</evidence>
<dbReference type="GO" id="GO:0001522">
    <property type="term" value="P:pseudouridine synthesis"/>
    <property type="evidence" value="ECO:0007669"/>
    <property type="project" value="InterPro"/>
</dbReference>
<dbReference type="InterPro" id="IPR042214">
    <property type="entry name" value="TruD_catalytic"/>
</dbReference>
<dbReference type="Proteomes" id="UP000494179">
    <property type="component" value="Unassembled WGS sequence"/>
</dbReference>